<feature type="compositionally biased region" description="Basic and acidic residues" evidence="1">
    <location>
        <begin position="14"/>
        <end position="24"/>
    </location>
</feature>
<protein>
    <submittedName>
        <fullName evidence="2">Uncharacterized protein</fullName>
    </submittedName>
</protein>
<sequence>MGIGKKKKSASKSEYAKLEEERVPNHWTYNDDPLLNREPVFADDSSAPSFDEATKEFVANSSNEETTEIAAKLEKMRKNIHKENKQKPKGILSSIIDKARSNSSRIQNEILENDPIIAKLHRIEELKKHGGSAASEDLYTDLSKSKNNMSYSTRIKEFNEKNSVSEHTFETDLARKLRLSKEAQEKREQAKSFSFSNGKSEENEQRPFFSIPQRKSINQFEKASQKNLETHLDYLEDELKHKINYLKLLKKEKAEKDAEESLNEFKSKKFASNEAKEKYLTKKIKEIEELIKKNS</sequence>
<dbReference type="OrthoDB" id="389177at2"/>
<evidence type="ECO:0000313" key="2">
    <source>
        <dbReference type="EMBL" id="AOG60759.1"/>
    </source>
</evidence>
<reference evidence="2 3" key="1">
    <citation type="submission" date="2016-08" db="EMBL/GenBank/DDBJ databases">
        <title>Complete genome sequence of Spiroplasma helicoides TABS-2 (DSM 22551).</title>
        <authorList>
            <person name="Shen W.-Y."/>
            <person name="Lo W.-S."/>
            <person name="Lai Y.-C."/>
            <person name="Kuo C.-H."/>
        </authorList>
    </citation>
    <scope>NUCLEOTIDE SEQUENCE [LARGE SCALE GENOMIC DNA]</scope>
    <source>
        <strain evidence="2 3">TABS-2</strain>
    </source>
</reference>
<dbReference type="AlphaFoldDB" id="A0A1B3SLE8"/>
<gene>
    <name evidence="2" type="ORF">SHELI_v1c08100</name>
</gene>
<dbReference type="KEGG" id="shj:SHELI_v1c08100"/>
<dbReference type="RefSeq" id="WP_069116945.1">
    <property type="nucleotide sequence ID" value="NZ_CP017015.1"/>
</dbReference>
<feature type="compositionally biased region" description="Basic residues" evidence="1">
    <location>
        <begin position="1"/>
        <end position="10"/>
    </location>
</feature>
<evidence type="ECO:0000313" key="3">
    <source>
        <dbReference type="Proteomes" id="UP000094378"/>
    </source>
</evidence>
<evidence type="ECO:0000256" key="1">
    <source>
        <dbReference type="SAM" id="MobiDB-lite"/>
    </source>
</evidence>
<dbReference type="Proteomes" id="UP000094378">
    <property type="component" value="Chromosome"/>
</dbReference>
<proteinExistence type="predicted"/>
<dbReference type="EMBL" id="CP017015">
    <property type="protein sequence ID" value="AOG60759.1"/>
    <property type="molecule type" value="Genomic_DNA"/>
</dbReference>
<name>A0A1B3SLE8_9MOLU</name>
<accession>A0A1B3SLE8</accession>
<dbReference type="STRING" id="216938.SHELI_v1c08100"/>
<keyword evidence="3" id="KW-1185">Reference proteome</keyword>
<organism evidence="2 3">
    <name type="scientific">Spiroplasma helicoides</name>
    <dbReference type="NCBI Taxonomy" id="216938"/>
    <lineage>
        <taxon>Bacteria</taxon>
        <taxon>Bacillati</taxon>
        <taxon>Mycoplasmatota</taxon>
        <taxon>Mollicutes</taxon>
        <taxon>Entomoplasmatales</taxon>
        <taxon>Spiroplasmataceae</taxon>
        <taxon>Spiroplasma</taxon>
    </lineage>
</organism>
<feature type="region of interest" description="Disordered" evidence="1">
    <location>
        <begin position="1"/>
        <end position="35"/>
    </location>
</feature>